<dbReference type="EMBL" id="JGVK01000032">
    <property type="protein sequence ID" value="KEY90919.1"/>
    <property type="molecule type" value="Genomic_DNA"/>
</dbReference>
<keyword evidence="13" id="KW-1185">Reference proteome</keyword>
<evidence type="ECO:0000313" key="12">
    <source>
        <dbReference type="EMBL" id="KEY90919.1"/>
    </source>
</evidence>
<keyword evidence="4 11" id="KW-0547">Nucleotide-binding</keyword>
<comment type="function">
    <text evidence="11">Catalyzes the ATP-dependent conversion of 7-carboxy-7-deazaguanine (CDG) to 7-cyano-7-deazaguanine (preQ(0)).</text>
</comment>
<dbReference type="eggNOG" id="COG0603">
    <property type="taxonomic scope" value="Bacteria"/>
</dbReference>
<feature type="binding site" evidence="11">
    <location>
        <begin position="8"/>
        <end position="18"/>
    </location>
    <ligand>
        <name>ATP</name>
        <dbReference type="ChEBI" id="CHEBI:30616"/>
    </ligand>
</feature>
<dbReference type="Gene3D" id="3.40.50.620">
    <property type="entry name" value="HUPs"/>
    <property type="match status" value="1"/>
</dbReference>
<dbReference type="InterPro" id="IPR018317">
    <property type="entry name" value="QueC"/>
</dbReference>
<dbReference type="NCBIfam" id="TIGR00364">
    <property type="entry name" value="7-cyano-7-deazaguanine synthase QueC"/>
    <property type="match status" value="1"/>
</dbReference>
<keyword evidence="7 11" id="KW-0067">ATP-binding</keyword>
<keyword evidence="3 11" id="KW-0479">Metal-binding</keyword>
<dbReference type="AlphaFoldDB" id="A0A084CM90"/>
<dbReference type="RefSeq" id="WP_034415049.1">
    <property type="nucleotide sequence ID" value="NZ_JGVK01000032.1"/>
</dbReference>
<dbReference type="UniPathway" id="UPA00391"/>
<evidence type="ECO:0000256" key="8">
    <source>
        <dbReference type="ARBA" id="ARBA00037993"/>
    </source>
</evidence>
<evidence type="ECO:0000256" key="9">
    <source>
        <dbReference type="ARBA" id="ARBA00039149"/>
    </source>
</evidence>
<dbReference type="EC" id="6.3.4.20" evidence="9 11"/>
<evidence type="ECO:0000256" key="1">
    <source>
        <dbReference type="ARBA" id="ARBA00005061"/>
    </source>
</evidence>
<dbReference type="PIRSF" id="PIRSF006293">
    <property type="entry name" value="ExsB"/>
    <property type="match status" value="1"/>
</dbReference>
<reference evidence="12 13" key="1">
    <citation type="submission" date="2014-03" db="EMBL/GenBank/DDBJ databases">
        <title>Selection and divergence in the genomes of co-occurring obligate luminous symbionts with specific hosts.</title>
        <authorList>
            <person name="Hendry T.A."/>
            <person name="de Wet J.R."/>
            <person name="Dunlap P.V."/>
        </authorList>
    </citation>
    <scope>NUCLEOTIDE SEQUENCE [LARGE SCALE GENOMIC DNA]</scope>
    <source>
        <strain evidence="12 13">Ppalp.1</strain>
    </source>
</reference>
<dbReference type="Proteomes" id="UP000053784">
    <property type="component" value="Unassembled WGS sequence"/>
</dbReference>
<dbReference type="PANTHER" id="PTHR42914:SF1">
    <property type="entry name" value="7-CYANO-7-DEAZAGUANINE SYNTHASE"/>
    <property type="match status" value="1"/>
</dbReference>
<name>A0A084CM90_9GAMM</name>
<evidence type="ECO:0000256" key="5">
    <source>
        <dbReference type="ARBA" id="ARBA00022785"/>
    </source>
</evidence>
<evidence type="ECO:0000256" key="7">
    <source>
        <dbReference type="ARBA" id="ARBA00022840"/>
    </source>
</evidence>
<dbReference type="PANTHER" id="PTHR42914">
    <property type="entry name" value="7-CYANO-7-DEAZAGUANINE SYNTHASE"/>
    <property type="match status" value="1"/>
</dbReference>
<comment type="catalytic activity">
    <reaction evidence="10 11">
        <text>7-carboxy-7-carbaguanine + NH4(+) + 2 ATP = 7-cyano-7-carbaguanine + 2 AMP + 2 diphosphate + 2 H(+)</text>
        <dbReference type="Rhea" id="RHEA:27982"/>
        <dbReference type="ChEBI" id="CHEBI:15378"/>
        <dbReference type="ChEBI" id="CHEBI:28938"/>
        <dbReference type="ChEBI" id="CHEBI:30616"/>
        <dbReference type="ChEBI" id="CHEBI:33019"/>
        <dbReference type="ChEBI" id="CHEBI:45075"/>
        <dbReference type="ChEBI" id="CHEBI:61036"/>
        <dbReference type="ChEBI" id="CHEBI:456215"/>
        <dbReference type="EC" id="6.3.4.20"/>
    </reaction>
</comment>
<evidence type="ECO:0000256" key="10">
    <source>
        <dbReference type="ARBA" id="ARBA00047890"/>
    </source>
</evidence>
<feature type="binding site" evidence="11">
    <location>
        <position position="199"/>
    </location>
    <ligand>
        <name>Zn(2+)</name>
        <dbReference type="ChEBI" id="CHEBI:29105"/>
    </ligand>
</feature>
<keyword evidence="6 11" id="KW-0862">Zinc</keyword>
<protein>
    <recommendedName>
        <fullName evidence="9 11">7-cyano-7-deazaguanine synthase</fullName>
        <ecNumber evidence="9 11">6.3.4.20</ecNumber>
    </recommendedName>
    <alternativeName>
        <fullName evidence="11">7-cyano-7-carbaguanine synthase</fullName>
    </alternativeName>
    <alternativeName>
        <fullName evidence="11">PreQ(0) synthase</fullName>
    </alternativeName>
    <alternativeName>
        <fullName evidence="11">Queuosine biosynthesis protein QueC</fullName>
    </alternativeName>
</protein>
<dbReference type="OrthoDB" id="9789567at2"/>
<evidence type="ECO:0000313" key="13">
    <source>
        <dbReference type="Proteomes" id="UP000053784"/>
    </source>
</evidence>
<feature type="binding site" evidence="11">
    <location>
        <position position="202"/>
    </location>
    <ligand>
        <name>Zn(2+)</name>
        <dbReference type="ChEBI" id="CHEBI:29105"/>
    </ligand>
</feature>
<dbReference type="CDD" id="cd01995">
    <property type="entry name" value="QueC-like"/>
    <property type="match status" value="1"/>
</dbReference>
<dbReference type="InterPro" id="IPR014729">
    <property type="entry name" value="Rossmann-like_a/b/a_fold"/>
</dbReference>
<comment type="caution">
    <text evidence="12">The sequence shown here is derived from an EMBL/GenBank/DDBJ whole genome shotgun (WGS) entry which is preliminary data.</text>
</comment>
<evidence type="ECO:0000256" key="11">
    <source>
        <dbReference type="HAMAP-Rule" id="MF_01633"/>
    </source>
</evidence>
<comment type="pathway">
    <text evidence="1 11">Purine metabolism; 7-cyano-7-deazaguanine biosynthesis.</text>
</comment>
<keyword evidence="5 11" id="KW-0671">Queuosine biosynthesis</keyword>
<organism evidence="12 13">
    <name type="scientific">Candidatus Photodesmus blepharonis</name>
    <dbReference type="NCBI Taxonomy" id="1179155"/>
    <lineage>
        <taxon>Bacteria</taxon>
        <taxon>Pseudomonadati</taxon>
        <taxon>Pseudomonadota</taxon>
        <taxon>Gammaproteobacteria</taxon>
        <taxon>Vibrionales</taxon>
        <taxon>Vibrionaceae</taxon>
        <taxon>Candidatus Photodesmus</taxon>
    </lineage>
</organism>
<comment type="cofactor">
    <cofactor evidence="11">
        <name>Zn(2+)</name>
        <dbReference type="ChEBI" id="CHEBI:29105"/>
    </cofactor>
    <text evidence="11">Binds 1 zinc ion per subunit.</text>
</comment>
<comment type="similarity">
    <text evidence="8 11">Belongs to the QueC family.</text>
</comment>
<feature type="binding site" evidence="11">
    <location>
        <position position="187"/>
    </location>
    <ligand>
        <name>Zn(2+)</name>
        <dbReference type="ChEBI" id="CHEBI:29105"/>
    </ligand>
</feature>
<dbReference type="HAMAP" id="MF_01633">
    <property type="entry name" value="QueC"/>
    <property type="match status" value="1"/>
</dbReference>
<dbReference type="GO" id="GO:0008270">
    <property type="term" value="F:zinc ion binding"/>
    <property type="evidence" value="ECO:0007669"/>
    <property type="project" value="UniProtKB-UniRule"/>
</dbReference>
<evidence type="ECO:0000256" key="6">
    <source>
        <dbReference type="ARBA" id="ARBA00022833"/>
    </source>
</evidence>
<sequence length="237" mass="26817">MKKAIVVFSGGQDSTTCLIAALEEFDEVHTITFNYGQRHKLETEVAQNLAKELNVTSHRLIDVAILNELAVSSLTRNDILMSNKPEKNGLPNSFVPGRNILFLTLAAIYAYQIEVNSIITGLSETDFSGYPDCRNNFVQTLNSALVHGMERNLKIVTPLMWLNKAEIWAMAHKYNTFNFIRNKTLTCYNGIIGNGCEDCYACKLRQTGLLSYLQNSEFVMANYLEKTGSSKRKRFYF</sequence>
<dbReference type="SUPFAM" id="SSF52402">
    <property type="entry name" value="Adenine nucleotide alpha hydrolases-like"/>
    <property type="match status" value="1"/>
</dbReference>
<accession>A0A084CM90</accession>
<evidence type="ECO:0000256" key="3">
    <source>
        <dbReference type="ARBA" id="ARBA00022723"/>
    </source>
</evidence>
<evidence type="ECO:0000256" key="4">
    <source>
        <dbReference type="ARBA" id="ARBA00022741"/>
    </source>
</evidence>
<evidence type="ECO:0000256" key="2">
    <source>
        <dbReference type="ARBA" id="ARBA00022598"/>
    </source>
</evidence>
<dbReference type="GO" id="GO:0005524">
    <property type="term" value="F:ATP binding"/>
    <property type="evidence" value="ECO:0007669"/>
    <property type="project" value="UniProtKB-UniRule"/>
</dbReference>
<proteinExistence type="inferred from homology"/>
<dbReference type="Pfam" id="PF06508">
    <property type="entry name" value="QueC"/>
    <property type="match status" value="1"/>
</dbReference>
<dbReference type="GO" id="GO:0016879">
    <property type="term" value="F:ligase activity, forming carbon-nitrogen bonds"/>
    <property type="evidence" value="ECO:0007669"/>
    <property type="project" value="UniProtKB-UniRule"/>
</dbReference>
<dbReference type="STRING" id="1179155.CF67_08004"/>
<keyword evidence="2 11" id="KW-0436">Ligase</keyword>
<feature type="binding site" evidence="11">
    <location>
        <position position="196"/>
    </location>
    <ligand>
        <name>Zn(2+)</name>
        <dbReference type="ChEBI" id="CHEBI:29105"/>
    </ligand>
</feature>
<gene>
    <name evidence="11 12" type="primary">queC</name>
    <name evidence="12" type="ORF">CF67_08004</name>
</gene>
<dbReference type="GO" id="GO:0008616">
    <property type="term" value="P:tRNA queuosine(34) biosynthetic process"/>
    <property type="evidence" value="ECO:0007669"/>
    <property type="project" value="UniProtKB-UniRule"/>
</dbReference>